<organism evidence="2 3">
    <name type="scientific">candidate division WOR_3 bacterium SM23_60</name>
    <dbReference type="NCBI Taxonomy" id="1703780"/>
    <lineage>
        <taxon>Bacteria</taxon>
        <taxon>Bacteria division WOR-3</taxon>
    </lineage>
</organism>
<dbReference type="PANTHER" id="PTHR45947">
    <property type="entry name" value="SULFOQUINOVOSYL TRANSFERASE SQD2"/>
    <property type="match status" value="1"/>
</dbReference>
<evidence type="ECO:0000259" key="1">
    <source>
        <dbReference type="Pfam" id="PF00534"/>
    </source>
</evidence>
<dbReference type="AlphaFoldDB" id="A0A0S8GGY6"/>
<dbReference type="InterPro" id="IPR001296">
    <property type="entry name" value="Glyco_trans_1"/>
</dbReference>
<dbReference type="Proteomes" id="UP000051096">
    <property type="component" value="Unassembled WGS sequence"/>
</dbReference>
<sequence>WGLKAGTIVTRVLFRCIERVVSHFTTRILFQTHSDINEARVYEIGREEQYVFIGNGIDLERFINYRRKHSLAVRRELGLAGQKVVGTVGRVSGQKNPVGFVDIAQYVLKKRDDVVFIFVGGGELLHEMRALVKQMNCDDRILFIGPRDDVAEILALFDVFILPSLWEGMPRSVIEAMALSKPVVVNRIGGIDELIQDRKSQYPSKDGRAWLCKIERF</sequence>
<comment type="caution">
    <text evidence="2">The sequence shown here is derived from an EMBL/GenBank/DDBJ whole genome shotgun (WGS) entry which is preliminary data.</text>
</comment>
<dbReference type="PATRIC" id="fig|1703780.3.peg.318"/>
<proteinExistence type="predicted"/>
<gene>
    <name evidence="2" type="ORF">AMJ87_07770</name>
</gene>
<evidence type="ECO:0000313" key="2">
    <source>
        <dbReference type="EMBL" id="KPK71068.1"/>
    </source>
</evidence>
<name>A0A0S8GGY6_UNCW3</name>
<dbReference type="Gene3D" id="3.40.50.2000">
    <property type="entry name" value="Glycogen Phosphorylase B"/>
    <property type="match status" value="2"/>
</dbReference>
<dbReference type="SUPFAM" id="SSF53756">
    <property type="entry name" value="UDP-Glycosyltransferase/glycogen phosphorylase"/>
    <property type="match status" value="1"/>
</dbReference>
<feature type="domain" description="Glycosyl transferase family 1" evidence="1">
    <location>
        <begin position="75"/>
        <end position="202"/>
    </location>
</feature>
<dbReference type="EMBL" id="LJUO01000072">
    <property type="protein sequence ID" value="KPK71068.1"/>
    <property type="molecule type" value="Genomic_DNA"/>
</dbReference>
<feature type="non-terminal residue" evidence="2">
    <location>
        <position position="1"/>
    </location>
</feature>
<dbReference type="GO" id="GO:0016757">
    <property type="term" value="F:glycosyltransferase activity"/>
    <property type="evidence" value="ECO:0007669"/>
    <property type="project" value="TreeGrafter"/>
</dbReference>
<dbReference type="Pfam" id="PF00534">
    <property type="entry name" value="Glycos_transf_1"/>
    <property type="match status" value="1"/>
</dbReference>
<dbReference type="InterPro" id="IPR050194">
    <property type="entry name" value="Glycosyltransferase_grp1"/>
</dbReference>
<evidence type="ECO:0000313" key="3">
    <source>
        <dbReference type="Proteomes" id="UP000051096"/>
    </source>
</evidence>
<accession>A0A0S8GGY6</accession>
<protein>
    <recommendedName>
        <fullName evidence="1">Glycosyl transferase family 1 domain-containing protein</fullName>
    </recommendedName>
</protein>
<dbReference type="PANTHER" id="PTHR45947:SF3">
    <property type="entry name" value="SULFOQUINOVOSYL TRANSFERASE SQD2"/>
    <property type="match status" value="1"/>
</dbReference>
<reference evidence="2 3" key="1">
    <citation type="journal article" date="2015" name="Microbiome">
        <title>Genomic resolution of linkages in carbon, nitrogen, and sulfur cycling among widespread estuary sediment bacteria.</title>
        <authorList>
            <person name="Baker B.J."/>
            <person name="Lazar C.S."/>
            <person name="Teske A.P."/>
            <person name="Dick G.J."/>
        </authorList>
    </citation>
    <scope>NUCLEOTIDE SEQUENCE [LARGE SCALE GENOMIC DNA]</scope>
    <source>
        <strain evidence="2">SM23_60</strain>
    </source>
</reference>